<dbReference type="NCBIfam" id="TIGR01766">
    <property type="entry name" value="IS200/IS605 family accessory protein TnpB-like domain"/>
    <property type="match status" value="1"/>
</dbReference>
<dbReference type="STRING" id="1121256.SAMN02746089_00050"/>
<gene>
    <name evidence="3" type="ORF">SAMN02746089_00050</name>
</gene>
<accession>A0A1M4SIK7</accession>
<dbReference type="InterPro" id="IPR010095">
    <property type="entry name" value="Cas12f1-like_TNB"/>
</dbReference>
<evidence type="ECO:0000259" key="2">
    <source>
        <dbReference type="Pfam" id="PF07282"/>
    </source>
</evidence>
<evidence type="ECO:0000313" key="4">
    <source>
        <dbReference type="Proteomes" id="UP000184088"/>
    </source>
</evidence>
<feature type="domain" description="Cas12f1-like TNB" evidence="2">
    <location>
        <begin position="108"/>
        <end position="177"/>
    </location>
</feature>
<dbReference type="Proteomes" id="UP000184088">
    <property type="component" value="Unassembled WGS sequence"/>
</dbReference>
<dbReference type="AlphaFoldDB" id="A0A1M4SIK7"/>
<keyword evidence="4" id="KW-1185">Reference proteome</keyword>
<dbReference type="EMBL" id="FQVH01000001">
    <property type="protein sequence ID" value="SHE32019.1"/>
    <property type="molecule type" value="Genomic_DNA"/>
</dbReference>
<dbReference type="OrthoDB" id="446094at2"/>
<protein>
    <submittedName>
        <fullName evidence="3">Transposase, IS605 OrfB family, central region</fullName>
    </submittedName>
</protein>
<dbReference type="Pfam" id="PF07282">
    <property type="entry name" value="Cas12f1-like_TNB"/>
    <property type="match status" value="1"/>
</dbReference>
<dbReference type="GO" id="GO:0003677">
    <property type="term" value="F:DNA binding"/>
    <property type="evidence" value="ECO:0007669"/>
    <property type="project" value="UniProtKB-KW"/>
</dbReference>
<proteinExistence type="predicted"/>
<keyword evidence="1" id="KW-0238">DNA-binding</keyword>
<name>A0A1M4SIK7_9THEO</name>
<evidence type="ECO:0000256" key="1">
    <source>
        <dbReference type="ARBA" id="ARBA00023125"/>
    </source>
</evidence>
<evidence type="ECO:0000313" key="3">
    <source>
        <dbReference type="EMBL" id="SHE32019.1"/>
    </source>
</evidence>
<organism evidence="3 4">
    <name type="scientific">Caldanaerobius fijiensis DSM 17918</name>
    <dbReference type="NCBI Taxonomy" id="1121256"/>
    <lineage>
        <taxon>Bacteria</taxon>
        <taxon>Bacillati</taxon>
        <taxon>Bacillota</taxon>
        <taxon>Clostridia</taxon>
        <taxon>Thermoanaerobacterales</taxon>
        <taxon>Thermoanaerobacteraceae</taxon>
        <taxon>Caldanaerobius</taxon>
    </lineage>
</organism>
<reference evidence="3 4" key="1">
    <citation type="submission" date="2016-11" db="EMBL/GenBank/DDBJ databases">
        <authorList>
            <person name="Jaros S."/>
            <person name="Januszkiewicz K."/>
            <person name="Wedrychowicz H."/>
        </authorList>
    </citation>
    <scope>NUCLEOTIDE SEQUENCE [LARGE SCALE GENOMIC DNA]</scope>
    <source>
        <strain evidence="3 4">DSM 17918</strain>
    </source>
</reference>
<dbReference type="RefSeq" id="WP_073341087.1">
    <property type="nucleotide sequence ID" value="NZ_FQVH01000001.1"/>
</dbReference>
<sequence length="225" mass="26131">MEGNKLIHAEFIDTNNIDEIRYKRLIKITQHQRLSGKPTKGVHSDKKLWKSIHNMNNDTAHKVSRKIVNLATAYNCSVIIFEKLSGFKAEKKQSRAKKLNLKLNYWMYGKIIEYTKYKAYAEGILTVEVNPFMTSQICYRNELAGERFSPADIKGKSLIMFSDGSILNADFNGSMNLHRKFWGTFPSLKGRKIKEERKEIKKEIERFINKTLQQCRVAHIQDTVA</sequence>